<dbReference type="EMBL" id="WHPF01000002">
    <property type="protein sequence ID" value="NNV54230.1"/>
    <property type="molecule type" value="Genomic_DNA"/>
</dbReference>
<dbReference type="RefSeq" id="WP_171606160.1">
    <property type="nucleotide sequence ID" value="NZ_WHPF01000002.1"/>
</dbReference>
<feature type="transmembrane region" description="Helical" evidence="1">
    <location>
        <begin position="14"/>
        <end position="32"/>
    </location>
</feature>
<proteinExistence type="predicted"/>
<feature type="transmembrane region" description="Helical" evidence="1">
    <location>
        <begin position="471"/>
        <end position="491"/>
    </location>
</feature>
<gene>
    <name evidence="2" type="ORF">GD597_02080</name>
</gene>
<dbReference type="GO" id="GO:0004713">
    <property type="term" value="F:protein tyrosine kinase activity"/>
    <property type="evidence" value="ECO:0007669"/>
    <property type="project" value="TreeGrafter"/>
</dbReference>
<keyword evidence="3" id="KW-1185">Reference proteome</keyword>
<name>A0A8J8JSM3_9BACT</name>
<keyword evidence="1" id="KW-1133">Transmembrane helix</keyword>
<dbReference type="PANTHER" id="PTHR32309">
    <property type="entry name" value="TYROSINE-PROTEIN KINASE"/>
    <property type="match status" value="1"/>
</dbReference>
<dbReference type="InterPro" id="IPR050445">
    <property type="entry name" value="Bact_polysacc_biosynth/exp"/>
</dbReference>
<comment type="caution">
    <text evidence="2">The sequence shown here is derived from an EMBL/GenBank/DDBJ whole genome shotgun (WGS) entry which is preliminary data.</text>
</comment>
<evidence type="ECO:0000313" key="3">
    <source>
        <dbReference type="Proteomes" id="UP000598971"/>
    </source>
</evidence>
<dbReference type="PANTHER" id="PTHR32309:SF13">
    <property type="entry name" value="FERRIC ENTEROBACTIN TRANSPORT PROTEIN FEPE"/>
    <property type="match status" value="1"/>
</dbReference>
<keyword evidence="1" id="KW-0472">Membrane</keyword>
<organism evidence="2 3">
    <name type="scientific">Limnovirga soli</name>
    <dbReference type="NCBI Taxonomy" id="2656915"/>
    <lineage>
        <taxon>Bacteria</taxon>
        <taxon>Pseudomonadati</taxon>
        <taxon>Bacteroidota</taxon>
        <taxon>Chitinophagia</taxon>
        <taxon>Chitinophagales</taxon>
        <taxon>Chitinophagaceae</taxon>
        <taxon>Limnovirga</taxon>
    </lineage>
</organism>
<reference evidence="2" key="1">
    <citation type="submission" date="2019-10" db="EMBL/GenBank/DDBJ databases">
        <title>Draft genome sequence of Panacibacter sp. KCS-6.</title>
        <authorList>
            <person name="Yim K.J."/>
        </authorList>
    </citation>
    <scope>NUCLEOTIDE SEQUENCE</scope>
    <source>
        <strain evidence="2">KCS-6</strain>
    </source>
</reference>
<dbReference type="GO" id="GO:0005886">
    <property type="term" value="C:plasma membrane"/>
    <property type="evidence" value="ECO:0007669"/>
    <property type="project" value="TreeGrafter"/>
</dbReference>
<protein>
    <recommendedName>
        <fullName evidence="4">Polysaccharide chain length determinant N-terminal domain-containing protein</fullName>
    </recommendedName>
</protein>
<keyword evidence="1" id="KW-0812">Transmembrane</keyword>
<dbReference type="AlphaFoldDB" id="A0A8J8JSM3"/>
<sequence>MTLIYFLKLIYKNLKWLILLPGILAGTIYYLTRHEVKVYASETVIYTGIASGYNLSGSSKADFWNTSTAFDNLISIINSRETKKMVAINLLAQNLLLKKHDPEYLEWDSYQSLKKSVSDSVRNIVVKPTLKETREAVYQYYNNNENIGNNIIYKLVNSTNPFYSVNALQNIKAMRVSNSDLIKISYSTNDAAICKHTLDLLIEVFMQKQRLLREGQTESVVAYFENETHKSYQRLDSTEQEFLKFHVNNDIINYYEQTKAVAGEREDLYALNHNLEMDSKAQGTALNTVNESIKGRMYQSIYGAEILNQRKQLSDIYNKIAVVEVLSKDSSGSNKNLLDSLRLVATRIGQNLKTSITNLNAETNTPNGIPTKDVLDEWLKTTMAYEESKARLTVMDKRKQEFEDEYKKFAPLGAQLKKIERQISVFENEYLELLHGLSLARLAQQNNELTSKLTIVDPPFLPLNPDASKRMILVIAGFMVGFFFVLAFVLAKALANKTVRDAYRAYKIIKLPVLGIYPLLSSSSTYLEKSNLRLVQQLLTTIDLKDKPYNIGIISIQKKEGKSYIVELFKQQLESLQYAVEIIPWQKNNMPSAKPGTDIVFYEFPALEDAIIQPGSCPTLHQAFLICRANRIWIKLDEDLLTSFSKSSQTKPMLILNGVSVDFAEEFIGEVPKSRNILRNYFKKIVKFEFGNRKALKKVR</sequence>
<dbReference type="Proteomes" id="UP000598971">
    <property type="component" value="Unassembled WGS sequence"/>
</dbReference>
<evidence type="ECO:0000256" key="1">
    <source>
        <dbReference type="SAM" id="Phobius"/>
    </source>
</evidence>
<evidence type="ECO:0008006" key="4">
    <source>
        <dbReference type="Google" id="ProtNLM"/>
    </source>
</evidence>
<accession>A0A8J8JSM3</accession>
<evidence type="ECO:0000313" key="2">
    <source>
        <dbReference type="EMBL" id="NNV54230.1"/>
    </source>
</evidence>